<dbReference type="GO" id="GO:0000981">
    <property type="term" value="F:DNA-binding transcription factor activity, RNA polymerase II-specific"/>
    <property type="evidence" value="ECO:0007669"/>
    <property type="project" value="InterPro"/>
</dbReference>
<dbReference type="CDD" id="cd00067">
    <property type="entry name" value="GAL4"/>
    <property type="match status" value="1"/>
</dbReference>
<dbReference type="HOGENOM" id="CLU_301913_0_0_1"/>
<keyword evidence="1" id="KW-0479">Metal-binding</keyword>
<organism evidence="5 6">
    <name type="scientific">Tilletiaria anomala (strain ATCC 24038 / CBS 436.72 / UBC 951)</name>
    <dbReference type="NCBI Taxonomy" id="1037660"/>
    <lineage>
        <taxon>Eukaryota</taxon>
        <taxon>Fungi</taxon>
        <taxon>Dikarya</taxon>
        <taxon>Basidiomycota</taxon>
        <taxon>Ustilaginomycotina</taxon>
        <taxon>Exobasidiomycetes</taxon>
        <taxon>Georgefischeriales</taxon>
        <taxon>Tilletiariaceae</taxon>
        <taxon>Tilletiaria</taxon>
    </lineage>
</organism>
<dbReference type="CDD" id="cd12148">
    <property type="entry name" value="fungal_TF_MHR"/>
    <property type="match status" value="1"/>
</dbReference>
<dbReference type="OrthoDB" id="2534600at2759"/>
<dbReference type="Gene3D" id="4.10.240.10">
    <property type="entry name" value="Zn(2)-C6 fungal-type DNA-binding domain"/>
    <property type="match status" value="1"/>
</dbReference>
<sequence>MGDYRAGRDRSPFCARSNVDPAAYATGRSLAAYGTPAGPFDHQYAPSTSRTASGSALYYSDSQGSLPPHAQAGSNYHLDRHGEWYTSMSTHPPGEQIHSNDGRSDCVGSRFDESQRQLRPMLATHSYHTHTPQRSPRAPPERAEPNSWQSSYGSEALEHLQKSNSKVTAERGTSPHVHEPPRRSFGARHAAEPLSPQHPYYSSHQGSLSPEQCRAGAQLAESSWGPSSHAASAAPARPPQQSHFPGLPPLNGPCDALYMAASGGGSASGNFCGSRTRSGTAGSNGSRAFSHSQGGGIGVTAALANENRDPLRPRSSASFGSVSSPSPPEADRSSNSSVADAVVATLTSPAGVVQYANSDDAEGNLAKADGPTQHQATRKQNSACDACRRRKVRCIRNGDEKKCALCKAKGVECTSIYVSQATNATRKPSKRAKFRSERASSSTEDEVPQRVHALLRFLFVRSAPSSVTTYEASATSPNDGASAPKASRSESQRSLLSFLPAPSSALEAKLSTTAARLALAHELINTYFSIMHPRFPVLNPQTFREQHLFASSDFRSTYGQDGAISEPVLAMVLLWGAKFSDHPIIVEDRKECAEALQTIQKNWPASRKRKAIGETAGVGSDPEEHLSKLLRQQGVSRISEHIFQRVLELFDSKRVSHNPSVENSIACLLMIPYAPAWPRFSSLSCYPYGESIISITCKSWDNFYLRTGLEHMRQLGYDRQDSLVRISDPERRRAITLCWWLMVLADSFTSVLYRRQPELSYDDYTTEPPRPMLSTGVDAPNLNGNEAGHSLWIQAQGDLIEVYRLLSKTIWAHRRVQRGVSLHDLQSLVKRCNAWKAEYLHRIGIPRNWPKDWDFIAAISACTSENQYTVLWFAMFMSLEEHGMDCEPHQRQQADDLQRHIYNETLHWALRMADLAQMLSCHGYLRLDPNIMRVGLLYAGYCLARFQRSHEVDIIVSALHQYGWSTEECYDQADRLQEFALQCSKVALS</sequence>
<evidence type="ECO:0000256" key="1">
    <source>
        <dbReference type="ARBA" id="ARBA00022723"/>
    </source>
</evidence>
<dbReference type="SUPFAM" id="SSF57701">
    <property type="entry name" value="Zn2/Cys6 DNA-binding domain"/>
    <property type="match status" value="1"/>
</dbReference>
<dbReference type="GO" id="GO:0006351">
    <property type="term" value="P:DNA-templated transcription"/>
    <property type="evidence" value="ECO:0007669"/>
    <property type="project" value="InterPro"/>
</dbReference>
<dbReference type="RefSeq" id="XP_013244633.1">
    <property type="nucleotide sequence ID" value="XM_013389179.1"/>
</dbReference>
<dbReference type="PANTHER" id="PTHR31668">
    <property type="entry name" value="GLUCOSE TRANSPORT TRANSCRIPTION REGULATOR RGT1-RELATED-RELATED"/>
    <property type="match status" value="1"/>
</dbReference>
<feature type="region of interest" description="Disordered" evidence="3">
    <location>
        <begin position="309"/>
        <end position="337"/>
    </location>
</feature>
<accession>A0A066WBH5</accession>
<gene>
    <name evidence="5" type="ORF">K437DRAFT_55129</name>
</gene>
<dbReference type="EMBL" id="JMSN01000017">
    <property type="protein sequence ID" value="KDN51297.1"/>
    <property type="molecule type" value="Genomic_DNA"/>
</dbReference>
<evidence type="ECO:0000313" key="5">
    <source>
        <dbReference type="EMBL" id="KDN51297.1"/>
    </source>
</evidence>
<feature type="compositionally biased region" description="Low complexity" evidence="3">
    <location>
        <begin position="222"/>
        <end position="235"/>
    </location>
</feature>
<dbReference type="InterPro" id="IPR036864">
    <property type="entry name" value="Zn2-C6_fun-type_DNA-bd_sf"/>
</dbReference>
<dbReference type="InterPro" id="IPR007219">
    <property type="entry name" value="XnlR_reg_dom"/>
</dbReference>
<evidence type="ECO:0000256" key="2">
    <source>
        <dbReference type="ARBA" id="ARBA00023242"/>
    </source>
</evidence>
<dbReference type="PANTHER" id="PTHR31668:SF4">
    <property type="entry name" value="TRANSCRIPTIONAL ACTIVATOR PROTEIN DAL81"/>
    <property type="match status" value="1"/>
</dbReference>
<dbReference type="Pfam" id="PF00172">
    <property type="entry name" value="Zn_clus"/>
    <property type="match status" value="1"/>
</dbReference>
<evidence type="ECO:0000259" key="4">
    <source>
        <dbReference type="PROSITE" id="PS50048"/>
    </source>
</evidence>
<dbReference type="SMART" id="SM00066">
    <property type="entry name" value="GAL4"/>
    <property type="match status" value="1"/>
</dbReference>
<dbReference type="OMA" id="TYHIMWI"/>
<name>A0A066WBH5_TILAU</name>
<feature type="domain" description="Zn(2)-C6 fungal-type" evidence="4">
    <location>
        <begin position="383"/>
        <end position="415"/>
    </location>
</feature>
<dbReference type="Pfam" id="PF04082">
    <property type="entry name" value="Fungal_trans"/>
    <property type="match status" value="1"/>
</dbReference>
<dbReference type="GeneID" id="25267604"/>
<evidence type="ECO:0000256" key="3">
    <source>
        <dbReference type="SAM" id="MobiDB-lite"/>
    </source>
</evidence>
<reference evidence="5 6" key="1">
    <citation type="submission" date="2014-05" db="EMBL/GenBank/DDBJ databases">
        <title>Draft genome sequence of a rare smut relative, Tilletiaria anomala UBC 951.</title>
        <authorList>
            <consortium name="DOE Joint Genome Institute"/>
            <person name="Toome M."/>
            <person name="Kuo A."/>
            <person name="Henrissat B."/>
            <person name="Lipzen A."/>
            <person name="Tritt A."/>
            <person name="Yoshinaga Y."/>
            <person name="Zane M."/>
            <person name="Barry K."/>
            <person name="Grigoriev I.V."/>
            <person name="Spatafora J.W."/>
            <person name="Aimea M.C."/>
        </authorList>
    </citation>
    <scope>NUCLEOTIDE SEQUENCE [LARGE SCALE GENOMIC DNA]</scope>
    <source>
        <strain evidence="5 6">UBC 951</strain>
    </source>
</reference>
<keyword evidence="6" id="KW-1185">Reference proteome</keyword>
<dbReference type="InterPro" id="IPR001138">
    <property type="entry name" value="Zn2Cys6_DnaBD"/>
</dbReference>
<dbReference type="PROSITE" id="PS50048">
    <property type="entry name" value="ZN2_CY6_FUNGAL_2"/>
    <property type="match status" value="1"/>
</dbReference>
<dbReference type="InterPro" id="IPR050797">
    <property type="entry name" value="Carb_Metab_Trans_Reg"/>
</dbReference>
<comment type="caution">
    <text evidence="5">The sequence shown here is derived from an EMBL/GenBank/DDBJ whole genome shotgun (WGS) entry which is preliminary data.</text>
</comment>
<dbReference type="InParanoid" id="A0A066WBH5"/>
<dbReference type="GO" id="GO:0001080">
    <property type="term" value="P:nitrogen catabolite activation of transcription from RNA polymerase II promoter"/>
    <property type="evidence" value="ECO:0007669"/>
    <property type="project" value="TreeGrafter"/>
</dbReference>
<feature type="compositionally biased region" description="Polar residues" evidence="3">
    <location>
        <begin position="200"/>
        <end position="210"/>
    </location>
</feature>
<evidence type="ECO:0000313" key="6">
    <source>
        <dbReference type="Proteomes" id="UP000027361"/>
    </source>
</evidence>
<dbReference type="GO" id="GO:0008270">
    <property type="term" value="F:zinc ion binding"/>
    <property type="evidence" value="ECO:0007669"/>
    <property type="project" value="InterPro"/>
</dbReference>
<feature type="region of interest" description="Disordered" evidence="3">
    <location>
        <begin position="31"/>
        <end position="248"/>
    </location>
</feature>
<dbReference type="Proteomes" id="UP000027361">
    <property type="component" value="Unassembled WGS sequence"/>
</dbReference>
<dbReference type="GO" id="GO:0003677">
    <property type="term" value="F:DNA binding"/>
    <property type="evidence" value="ECO:0007669"/>
    <property type="project" value="InterPro"/>
</dbReference>
<feature type="region of interest" description="Disordered" evidence="3">
    <location>
        <begin position="424"/>
        <end position="446"/>
    </location>
</feature>
<feature type="compositionally biased region" description="Polar residues" evidence="3">
    <location>
        <begin position="45"/>
        <end position="65"/>
    </location>
</feature>
<proteinExistence type="predicted"/>
<dbReference type="AlphaFoldDB" id="A0A066WBH5"/>
<feature type="compositionally biased region" description="Low complexity" evidence="3">
    <location>
        <begin position="313"/>
        <end position="324"/>
    </location>
</feature>
<protein>
    <recommendedName>
        <fullName evidence="4">Zn(2)-C6 fungal-type domain-containing protein</fullName>
    </recommendedName>
</protein>
<dbReference type="PROSITE" id="PS00463">
    <property type="entry name" value="ZN2_CY6_FUNGAL_1"/>
    <property type="match status" value="1"/>
</dbReference>
<dbReference type="GO" id="GO:0005634">
    <property type="term" value="C:nucleus"/>
    <property type="evidence" value="ECO:0007669"/>
    <property type="project" value="TreeGrafter"/>
</dbReference>
<keyword evidence="2" id="KW-0539">Nucleus</keyword>
<feature type="compositionally biased region" description="Basic and acidic residues" evidence="3">
    <location>
        <begin position="98"/>
        <end position="116"/>
    </location>
</feature>